<proteinExistence type="predicted"/>
<dbReference type="HOGENOM" id="CLU_2333359_0_0_1"/>
<dbReference type="AlphaFoldDB" id="A0A067MK76"/>
<evidence type="ECO:0000313" key="2">
    <source>
        <dbReference type="Proteomes" id="UP000027195"/>
    </source>
</evidence>
<protein>
    <submittedName>
        <fullName evidence="1">Uncharacterized protein</fullName>
    </submittedName>
</protein>
<reference evidence="2" key="1">
    <citation type="journal article" date="2014" name="Proc. Natl. Acad. Sci. U.S.A.">
        <title>Extensive sampling of basidiomycete genomes demonstrates inadequacy of the white-rot/brown-rot paradigm for wood decay fungi.</title>
        <authorList>
            <person name="Riley R."/>
            <person name="Salamov A.A."/>
            <person name="Brown D.W."/>
            <person name="Nagy L.G."/>
            <person name="Floudas D."/>
            <person name="Held B.W."/>
            <person name="Levasseur A."/>
            <person name="Lombard V."/>
            <person name="Morin E."/>
            <person name="Otillar R."/>
            <person name="Lindquist E.A."/>
            <person name="Sun H."/>
            <person name="LaButti K.M."/>
            <person name="Schmutz J."/>
            <person name="Jabbour D."/>
            <person name="Luo H."/>
            <person name="Baker S.E."/>
            <person name="Pisabarro A.G."/>
            <person name="Walton J.D."/>
            <person name="Blanchette R.A."/>
            <person name="Henrissat B."/>
            <person name="Martin F."/>
            <person name="Cullen D."/>
            <person name="Hibbett D.S."/>
            <person name="Grigoriev I.V."/>
        </authorList>
    </citation>
    <scope>NUCLEOTIDE SEQUENCE [LARGE SCALE GENOMIC DNA]</scope>
    <source>
        <strain evidence="2">FD-172 SS1</strain>
    </source>
</reference>
<dbReference type="OrthoDB" id="1055148at2759"/>
<name>A0A067MK76_BOTB1</name>
<sequence>MTYNIRRTLIAASLLSVRFIPSWSPGAAWKRNVKKRRKMVDRMVERPLQRVKAKLVDITDYWYNHSNRGSTANIAISGGRNCPAFRCISHGIRWRIRS</sequence>
<dbReference type="Proteomes" id="UP000027195">
    <property type="component" value="Unassembled WGS sequence"/>
</dbReference>
<dbReference type="InParanoid" id="A0A067MK76"/>
<accession>A0A067MK76</accession>
<evidence type="ECO:0000313" key="1">
    <source>
        <dbReference type="EMBL" id="KDQ16178.1"/>
    </source>
</evidence>
<dbReference type="EMBL" id="KL198029">
    <property type="protein sequence ID" value="KDQ16178.1"/>
    <property type="molecule type" value="Genomic_DNA"/>
</dbReference>
<keyword evidence="2" id="KW-1185">Reference proteome</keyword>
<gene>
    <name evidence="1" type="ORF">BOTBODRAFT_107463</name>
</gene>
<organism evidence="1 2">
    <name type="scientific">Botryobasidium botryosum (strain FD-172 SS1)</name>
    <dbReference type="NCBI Taxonomy" id="930990"/>
    <lineage>
        <taxon>Eukaryota</taxon>
        <taxon>Fungi</taxon>
        <taxon>Dikarya</taxon>
        <taxon>Basidiomycota</taxon>
        <taxon>Agaricomycotina</taxon>
        <taxon>Agaricomycetes</taxon>
        <taxon>Cantharellales</taxon>
        <taxon>Botryobasidiaceae</taxon>
        <taxon>Botryobasidium</taxon>
    </lineage>
</organism>